<accession>A0A1B2JCS2</accession>
<gene>
    <name evidence="3" type="ORF">ATY40_BA7502716</name>
</gene>
<dbReference type="AlphaFoldDB" id="A0A1B2JCS2"/>
<dbReference type="EMBL" id="CP014585">
    <property type="protein sequence ID" value="ANZ75854.1"/>
    <property type="molecule type" value="Genomic_DNA"/>
</dbReference>
<organism evidence="3 4">
    <name type="scientific">Komagataella pastoris</name>
    <name type="common">Yeast</name>
    <name type="synonym">Pichia pastoris</name>
    <dbReference type="NCBI Taxonomy" id="4922"/>
    <lineage>
        <taxon>Eukaryota</taxon>
        <taxon>Fungi</taxon>
        <taxon>Dikarya</taxon>
        <taxon>Ascomycota</taxon>
        <taxon>Saccharomycotina</taxon>
        <taxon>Pichiomycetes</taxon>
        <taxon>Pichiales</taxon>
        <taxon>Pichiaceae</taxon>
        <taxon>Komagataella</taxon>
    </lineage>
</organism>
<reference evidence="3 4" key="1">
    <citation type="submission" date="2016-02" db="EMBL/GenBank/DDBJ databases">
        <title>Comparative genomic and transcriptomic foundation for Pichia pastoris.</title>
        <authorList>
            <person name="Love K.R."/>
            <person name="Shah K.A."/>
            <person name="Whittaker C.A."/>
            <person name="Wu J."/>
            <person name="Bartlett M.C."/>
            <person name="Ma D."/>
            <person name="Leeson R.L."/>
            <person name="Priest M."/>
            <person name="Young S.K."/>
            <person name="Love J.C."/>
        </authorList>
    </citation>
    <scope>NUCLEOTIDE SEQUENCE [LARGE SCALE GENOMIC DNA]</scope>
    <source>
        <strain evidence="3 4">ATCC 28485</strain>
    </source>
</reference>
<feature type="region of interest" description="Disordered" evidence="2">
    <location>
        <begin position="1"/>
        <end position="23"/>
    </location>
</feature>
<evidence type="ECO:0000313" key="4">
    <source>
        <dbReference type="Proteomes" id="UP000094565"/>
    </source>
</evidence>
<feature type="compositionally biased region" description="Low complexity" evidence="2">
    <location>
        <begin position="1"/>
        <end position="15"/>
    </location>
</feature>
<keyword evidence="4" id="KW-1185">Reference proteome</keyword>
<proteinExistence type="predicted"/>
<name>A0A1B2JCS2_PICPA</name>
<dbReference type="OrthoDB" id="3981152at2759"/>
<evidence type="ECO:0000313" key="3">
    <source>
        <dbReference type="EMBL" id="ANZ75854.1"/>
    </source>
</evidence>
<dbReference type="Proteomes" id="UP000094565">
    <property type="component" value="Chromosome 2"/>
</dbReference>
<keyword evidence="1" id="KW-0175">Coiled coil</keyword>
<feature type="coiled-coil region" evidence="1">
    <location>
        <begin position="86"/>
        <end position="180"/>
    </location>
</feature>
<sequence length="367" mass="41228">MSIPGSVSGSRSSPGTGTGTGMNQLLSLASSSQVNSLHEFCSTSNGSAYTVINNPVSLNNPSLGRLLEYLGGNAPSSSNSVKAKLNKVLKSKKKDIQNEAELIKELNSWINVLPNKESAKLIFEYARSLEVMVKLQEEMLQKYENISLQLGYVDKREKKANALKAQRKKELRSLRQKESRTTENQTIIFSRESIECLNTSIEVVQEQYVRTINNALKGSFIDFHIFLRNMSTEIKNSSIGFFKFLNDGSSRNYQRYITANDMKPALRMASTSSSIVQGERTISPNPSPLHQNLEIKRNSNNNPTLLTLQNNSVENILKEPLVERPQARAVSSIYHNLVPDLRKLSHNREKRKVPESKDSVSNDNHWL</sequence>
<protein>
    <submittedName>
        <fullName evidence="3">BA75_02716T0</fullName>
    </submittedName>
</protein>
<evidence type="ECO:0000256" key="2">
    <source>
        <dbReference type="SAM" id="MobiDB-lite"/>
    </source>
</evidence>
<evidence type="ECO:0000256" key="1">
    <source>
        <dbReference type="SAM" id="Coils"/>
    </source>
</evidence>
<feature type="region of interest" description="Disordered" evidence="2">
    <location>
        <begin position="345"/>
        <end position="367"/>
    </location>
</feature>